<feature type="compositionally biased region" description="Acidic residues" evidence="1">
    <location>
        <begin position="59"/>
        <end position="73"/>
    </location>
</feature>
<proteinExistence type="predicted"/>
<gene>
    <name evidence="2" type="ORF">Pfra01_000946800</name>
</gene>
<feature type="compositionally biased region" description="Basic residues" evidence="1">
    <location>
        <begin position="16"/>
        <end position="38"/>
    </location>
</feature>
<keyword evidence="3" id="KW-1185">Reference proteome</keyword>
<evidence type="ECO:0000256" key="1">
    <source>
        <dbReference type="SAM" id="MobiDB-lite"/>
    </source>
</evidence>
<reference evidence="2" key="1">
    <citation type="submission" date="2023-04" db="EMBL/GenBank/DDBJ databases">
        <title>Phytophthora fragariaefolia NBRC 109709.</title>
        <authorList>
            <person name="Ichikawa N."/>
            <person name="Sato H."/>
            <person name="Tonouchi N."/>
        </authorList>
    </citation>
    <scope>NUCLEOTIDE SEQUENCE</scope>
    <source>
        <strain evidence="2">NBRC 109709</strain>
    </source>
</reference>
<feature type="compositionally biased region" description="Polar residues" evidence="1">
    <location>
        <begin position="1"/>
        <end position="12"/>
    </location>
</feature>
<sequence>MTPDQSTVSVSIIHQPRARAAGKGKRAASKATCKRRRGVLQEECDGESGDQCTALNSDEGSDAEEEPEDEYGDDEFVEDWSIGYLTYEDSDVGAGDLPASVCLTAAKTKKVMSMMKTNGWEYGKLC</sequence>
<evidence type="ECO:0000313" key="3">
    <source>
        <dbReference type="Proteomes" id="UP001165121"/>
    </source>
</evidence>
<comment type="caution">
    <text evidence="2">The sequence shown here is derived from an EMBL/GenBank/DDBJ whole genome shotgun (WGS) entry which is preliminary data.</text>
</comment>
<evidence type="ECO:0000313" key="2">
    <source>
        <dbReference type="EMBL" id="GMF35601.1"/>
    </source>
</evidence>
<dbReference type="AlphaFoldDB" id="A0A9W6XBZ1"/>
<dbReference type="Proteomes" id="UP001165121">
    <property type="component" value="Unassembled WGS sequence"/>
</dbReference>
<accession>A0A9W6XBZ1</accession>
<dbReference type="EMBL" id="BSXT01000877">
    <property type="protein sequence ID" value="GMF35601.1"/>
    <property type="molecule type" value="Genomic_DNA"/>
</dbReference>
<name>A0A9W6XBZ1_9STRA</name>
<dbReference type="OrthoDB" id="125383at2759"/>
<feature type="region of interest" description="Disordered" evidence="1">
    <location>
        <begin position="1"/>
        <end position="73"/>
    </location>
</feature>
<organism evidence="2 3">
    <name type="scientific">Phytophthora fragariaefolia</name>
    <dbReference type="NCBI Taxonomy" id="1490495"/>
    <lineage>
        <taxon>Eukaryota</taxon>
        <taxon>Sar</taxon>
        <taxon>Stramenopiles</taxon>
        <taxon>Oomycota</taxon>
        <taxon>Peronosporomycetes</taxon>
        <taxon>Peronosporales</taxon>
        <taxon>Peronosporaceae</taxon>
        <taxon>Phytophthora</taxon>
    </lineage>
</organism>
<protein>
    <submittedName>
        <fullName evidence="2">Unnamed protein product</fullName>
    </submittedName>
</protein>